<feature type="domain" description="Retrovirus-related Pol polyprotein from transposon TNT 1-94-like beta-barrel" evidence="1">
    <location>
        <begin position="91"/>
        <end position="161"/>
    </location>
</feature>
<dbReference type="InterPro" id="IPR054722">
    <property type="entry name" value="PolX-like_BBD"/>
</dbReference>
<dbReference type="SUPFAM" id="SSF57756">
    <property type="entry name" value="Retrovirus zinc finger-like domains"/>
    <property type="match status" value="1"/>
</dbReference>
<reference evidence="2 3" key="1">
    <citation type="journal article" date="2023" name="IScience">
        <title>Expanded male sex-determining region conserved during the evolution of homothallism in the green alga Volvox.</title>
        <authorList>
            <person name="Yamamoto K."/>
            <person name="Matsuzaki R."/>
            <person name="Mahakham W."/>
            <person name="Heman W."/>
            <person name="Sekimoto H."/>
            <person name="Kawachi M."/>
            <person name="Minakuchi Y."/>
            <person name="Toyoda A."/>
            <person name="Nozaki H."/>
        </authorList>
    </citation>
    <scope>NUCLEOTIDE SEQUENCE [LARGE SCALE GENOMIC DNA]</scope>
    <source>
        <strain evidence="2 3">NIES-4468</strain>
    </source>
</reference>
<proteinExistence type="predicted"/>
<dbReference type="Proteomes" id="UP001165090">
    <property type="component" value="Unassembled WGS sequence"/>
</dbReference>
<feature type="non-terminal residue" evidence="2">
    <location>
        <position position="1"/>
    </location>
</feature>
<evidence type="ECO:0000259" key="1">
    <source>
        <dbReference type="Pfam" id="PF22936"/>
    </source>
</evidence>
<dbReference type="Pfam" id="PF22936">
    <property type="entry name" value="Pol_BBD"/>
    <property type="match status" value="1"/>
</dbReference>
<organism evidence="2 3">
    <name type="scientific">Volvox africanus</name>
    <dbReference type="NCBI Taxonomy" id="51714"/>
    <lineage>
        <taxon>Eukaryota</taxon>
        <taxon>Viridiplantae</taxon>
        <taxon>Chlorophyta</taxon>
        <taxon>core chlorophytes</taxon>
        <taxon>Chlorophyceae</taxon>
        <taxon>CS clade</taxon>
        <taxon>Chlamydomonadales</taxon>
        <taxon>Volvocaceae</taxon>
        <taxon>Volvox</taxon>
    </lineage>
</organism>
<keyword evidence="3" id="KW-1185">Reference proteome</keyword>
<accession>A0ABQ5RUZ8</accession>
<dbReference type="InterPro" id="IPR036875">
    <property type="entry name" value="Znf_CCHC_sf"/>
</dbReference>
<name>A0ABQ5RUZ8_9CHLO</name>
<evidence type="ECO:0000313" key="3">
    <source>
        <dbReference type="Proteomes" id="UP001165090"/>
    </source>
</evidence>
<dbReference type="EMBL" id="BSDZ01000010">
    <property type="protein sequence ID" value="GLI61256.1"/>
    <property type="molecule type" value="Genomic_DNA"/>
</dbReference>
<gene>
    <name evidence="2" type="ORF">VaNZ11_003556</name>
</gene>
<protein>
    <recommendedName>
        <fullName evidence="1">Retrovirus-related Pol polyprotein from transposon TNT 1-94-like beta-barrel domain-containing protein</fullName>
    </recommendedName>
</protein>
<evidence type="ECO:0000313" key="2">
    <source>
        <dbReference type="EMBL" id="GLI61256.1"/>
    </source>
</evidence>
<sequence>RCVYLRVPGHVRACINKILTSREIAVETGSEWQPRCYKCKQMGRLRYECPQLRNQQQQQNNRGGRRNNFVMISTAVELEQARDAIQEYADWKLDTGAALHVTDRMEDLTDFVPVENGPTLEGTYNVKQQAVGYGTVELVAFIGEEVLSLLITEVWYVPDLGHSFG</sequence>
<comment type="caution">
    <text evidence="2">The sequence shown here is derived from an EMBL/GenBank/DDBJ whole genome shotgun (WGS) entry which is preliminary data.</text>
</comment>